<feature type="non-terminal residue" evidence="1">
    <location>
        <position position="512"/>
    </location>
</feature>
<name>A0A2H0UAS2_9BACT</name>
<gene>
    <name evidence="1" type="ORF">COU18_03840</name>
</gene>
<organism evidence="1 2">
    <name type="scientific">Candidatus Kaiserbacteria bacterium CG10_big_fil_rev_8_21_14_0_10_51_14</name>
    <dbReference type="NCBI Taxonomy" id="1974610"/>
    <lineage>
        <taxon>Bacteria</taxon>
        <taxon>Candidatus Kaiseribacteriota</taxon>
    </lineage>
</organism>
<evidence type="ECO:0000313" key="2">
    <source>
        <dbReference type="Proteomes" id="UP000231192"/>
    </source>
</evidence>
<protein>
    <recommendedName>
        <fullName evidence="3">Helix-turn-helix domain-containing protein</fullName>
    </recommendedName>
</protein>
<sequence>MSEEIFFDGRRYISANEAASSVGFTRDYIARMCRQGKIKSRRVAKNWYVDYGSFQDFLITRTHSKSLRQESLKQERVEEYRKGISSFIPAQIVHTASLGSERANEVHKLLSNALTSRVGKSIEPVSHLSHVPAGFTQTALFSHVPGSVLSPFTEFLHKAIALVSALLLTFGTYAIADQRHARFVLDSVQENIYAVRDAYHAVTGGGIAALTQRAETHIVAVAQNPVSAYESMRVALRETVPSTISYSSQVANVSFSTLRDLIATPIERLRTGWAALRNRGGNVSVSIVPYTPVTQTPKDTSTIATVPRATSPSIIQNQPVIERIRETERIVVEGGLTEELLSARLNDLNNRLTSQMMSLSAANSTSITNNVYQSLGPVTRVDSLTSVELDMPVITDGTIVGTAISAESLTVTGTATSTFANGLDISDGCFAIDGTCISGSGGGSATGTATQVQFNDYGSFGASAAFTFATTTEELSVTRASSTYATSTSLFATTLQSTNATTTSFAIGNLAT</sequence>
<evidence type="ECO:0008006" key="3">
    <source>
        <dbReference type="Google" id="ProtNLM"/>
    </source>
</evidence>
<reference evidence="2" key="1">
    <citation type="submission" date="2017-09" db="EMBL/GenBank/DDBJ databases">
        <title>Depth-based differentiation of microbial function through sediment-hosted aquifers and enrichment of novel symbionts in the deep terrestrial subsurface.</title>
        <authorList>
            <person name="Probst A.J."/>
            <person name="Ladd B."/>
            <person name="Jarett J.K."/>
            <person name="Geller-Mcgrath D.E."/>
            <person name="Sieber C.M.K."/>
            <person name="Emerson J.B."/>
            <person name="Anantharaman K."/>
            <person name="Thomas B.C."/>
            <person name="Malmstrom R."/>
            <person name="Stieglmeier M."/>
            <person name="Klingl A."/>
            <person name="Woyke T."/>
            <person name="Ryan C.M."/>
            <person name="Banfield J.F."/>
        </authorList>
    </citation>
    <scope>NUCLEOTIDE SEQUENCE [LARGE SCALE GENOMIC DNA]</scope>
</reference>
<evidence type="ECO:0000313" key="1">
    <source>
        <dbReference type="EMBL" id="PIR83523.1"/>
    </source>
</evidence>
<proteinExistence type="predicted"/>
<dbReference type="Proteomes" id="UP000231192">
    <property type="component" value="Unassembled WGS sequence"/>
</dbReference>
<accession>A0A2H0UAS2</accession>
<comment type="caution">
    <text evidence="1">The sequence shown here is derived from an EMBL/GenBank/DDBJ whole genome shotgun (WGS) entry which is preliminary data.</text>
</comment>
<dbReference type="AlphaFoldDB" id="A0A2H0UAS2"/>
<dbReference type="EMBL" id="PFBK01000009">
    <property type="protein sequence ID" value="PIR83523.1"/>
    <property type="molecule type" value="Genomic_DNA"/>
</dbReference>